<dbReference type="PROSITE" id="PS51900">
    <property type="entry name" value="CB"/>
    <property type="match status" value="1"/>
</dbReference>
<accession>A0A450SNK1</accession>
<name>A0A450SNK1_9GAMM</name>
<evidence type="ECO:0000259" key="4">
    <source>
        <dbReference type="PROSITE" id="PS51900"/>
    </source>
</evidence>
<organism evidence="5">
    <name type="scientific">Candidatus Kentrum sp. FW</name>
    <dbReference type="NCBI Taxonomy" id="2126338"/>
    <lineage>
        <taxon>Bacteria</taxon>
        <taxon>Pseudomonadati</taxon>
        <taxon>Pseudomonadota</taxon>
        <taxon>Gammaproteobacteria</taxon>
        <taxon>Candidatus Kentrum</taxon>
    </lineage>
</organism>
<dbReference type="GO" id="GO:0015074">
    <property type="term" value="P:DNA integration"/>
    <property type="evidence" value="ECO:0007669"/>
    <property type="project" value="UniProtKB-KW"/>
</dbReference>
<dbReference type="InterPro" id="IPR036724">
    <property type="entry name" value="Cobalamin-bd_sf"/>
</dbReference>
<dbReference type="SUPFAM" id="SSF52242">
    <property type="entry name" value="Cobalamin (vitamin B12)-binding domain"/>
    <property type="match status" value="1"/>
</dbReference>
<dbReference type="GO" id="GO:0031419">
    <property type="term" value="F:cobalamin binding"/>
    <property type="evidence" value="ECO:0007669"/>
    <property type="project" value="InterPro"/>
</dbReference>
<dbReference type="GO" id="GO:0003677">
    <property type="term" value="F:DNA binding"/>
    <property type="evidence" value="ECO:0007669"/>
    <property type="project" value="UniProtKB-UniRule"/>
</dbReference>
<reference evidence="5" key="1">
    <citation type="submission" date="2019-02" db="EMBL/GenBank/DDBJ databases">
        <authorList>
            <person name="Gruber-Vodicka R. H."/>
            <person name="Seah K. B. B."/>
        </authorList>
    </citation>
    <scope>NUCLEOTIDE SEQUENCE</scope>
    <source>
        <strain evidence="5">BECK_BZ106</strain>
    </source>
</reference>
<dbReference type="InterPro" id="IPR004107">
    <property type="entry name" value="Integrase_SAM-like_N"/>
</dbReference>
<keyword evidence="1" id="KW-0229">DNA integration</keyword>
<sequence length="168" mass="19083">MIEVCEGRRPHIMVAWIGQNSHDRGTKGAAHGNFLRRSRLRWADIGALFQTLAEVASEIVENDAHLIGRSMNPSRPPKLLDQMREALRSRHYSRRTEQTYCQWVKRYIFFHKVRHPAEMAEPEINAFLTHLAVKEKVSASTQNQALSALTLVPKLQLGNAIPEAPASH</sequence>
<proteinExistence type="predicted"/>
<protein>
    <submittedName>
        <fullName evidence="5">Methylmalonyl-CoA mutase C-terminal domain-containing protein</fullName>
    </submittedName>
</protein>
<evidence type="ECO:0000256" key="3">
    <source>
        <dbReference type="PROSITE-ProRule" id="PRU01248"/>
    </source>
</evidence>
<dbReference type="EMBL" id="CAADFD010000023">
    <property type="protein sequence ID" value="VFJ55412.1"/>
    <property type="molecule type" value="Genomic_DNA"/>
</dbReference>
<keyword evidence="2 3" id="KW-0238">DNA-binding</keyword>
<dbReference type="Pfam" id="PF13495">
    <property type="entry name" value="Phage_int_SAM_4"/>
    <property type="match status" value="1"/>
</dbReference>
<dbReference type="AlphaFoldDB" id="A0A450SNK1"/>
<dbReference type="InterPro" id="IPR010998">
    <property type="entry name" value="Integrase_recombinase_N"/>
</dbReference>
<dbReference type="InterPro" id="IPR044068">
    <property type="entry name" value="CB"/>
</dbReference>
<evidence type="ECO:0000313" key="5">
    <source>
        <dbReference type="EMBL" id="VFJ55412.1"/>
    </source>
</evidence>
<dbReference type="GO" id="GO:0046872">
    <property type="term" value="F:metal ion binding"/>
    <property type="evidence" value="ECO:0007669"/>
    <property type="project" value="InterPro"/>
</dbReference>
<feature type="domain" description="Core-binding (CB)" evidence="4">
    <location>
        <begin position="74"/>
        <end position="157"/>
    </location>
</feature>
<gene>
    <name evidence="5" type="ORF">BECKFW1821B_GA0114236_10231</name>
</gene>
<evidence type="ECO:0000256" key="2">
    <source>
        <dbReference type="ARBA" id="ARBA00023125"/>
    </source>
</evidence>
<dbReference type="Gene3D" id="1.10.150.130">
    <property type="match status" value="1"/>
</dbReference>
<evidence type="ECO:0000256" key="1">
    <source>
        <dbReference type="ARBA" id="ARBA00022908"/>
    </source>
</evidence>